<feature type="transmembrane region" description="Helical" evidence="7">
    <location>
        <begin position="113"/>
        <end position="129"/>
    </location>
</feature>
<feature type="transmembrane region" description="Helical" evidence="7">
    <location>
        <begin position="141"/>
        <end position="161"/>
    </location>
</feature>
<evidence type="ECO:0000256" key="4">
    <source>
        <dbReference type="ARBA" id="ARBA00022748"/>
    </source>
</evidence>
<dbReference type="PANTHER" id="PTHR30071">
    <property type="entry name" value="HEME EXPORTER PROTEIN C"/>
    <property type="match status" value="1"/>
</dbReference>
<comment type="similarity">
    <text evidence="2">Belongs to the CcmC/CycZ/HelC family.</text>
</comment>
<dbReference type="InterPro" id="IPR045062">
    <property type="entry name" value="Cyt_c_biogenesis_CcsA/CcmC"/>
</dbReference>
<dbReference type="InterPro" id="IPR002541">
    <property type="entry name" value="Cyt_c_assembly"/>
</dbReference>
<dbReference type="InterPro" id="IPR003557">
    <property type="entry name" value="Cyt_c_biogenesis_CcmC"/>
</dbReference>
<dbReference type="GO" id="GO:0017004">
    <property type="term" value="P:cytochrome complex assembly"/>
    <property type="evidence" value="ECO:0007669"/>
    <property type="project" value="UniProtKB-KW"/>
</dbReference>
<name>A0A381W777_9ZZZZ</name>
<comment type="subcellular location">
    <subcellularLocation>
        <location evidence="1">Membrane</location>
        <topology evidence="1">Multi-pass membrane protein</topology>
    </subcellularLocation>
</comment>
<organism evidence="9">
    <name type="scientific">marine metagenome</name>
    <dbReference type="NCBI Taxonomy" id="408172"/>
    <lineage>
        <taxon>unclassified sequences</taxon>
        <taxon>metagenomes</taxon>
        <taxon>ecological metagenomes</taxon>
    </lineage>
</organism>
<protein>
    <recommendedName>
        <fullName evidence="8">Cytochrome c assembly protein domain-containing protein</fullName>
    </recommendedName>
</protein>
<evidence type="ECO:0000313" key="9">
    <source>
        <dbReference type="EMBL" id="SVA48399.1"/>
    </source>
</evidence>
<evidence type="ECO:0000256" key="7">
    <source>
        <dbReference type="SAM" id="Phobius"/>
    </source>
</evidence>
<evidence type="ECO:0000256" key="3">
    <source>
        <dbReference type="ARBA" id="ARBA00022692"/>
    </source>
</evidence>
<feature type="transmembrane region" description="Helical" evidence="7">
    <location>
        <begin position="5"/>
        <end position="24"/>
    </location>
</feature>
<feature type="transmembrane region" description="Helical" evidence="7">
    <location>
        <begin position="36"/>
        <end position="59"/>
    </location>
</feature>
<evidence type="ECO:0000256" key="5">
    <source>
        <dbReference type="ARBA" id="ARBA00022989"/>
    </source>
</evidence>
<dbReference type="EMBL" id="UINC01010921">
    <property type="protein sequence ID" value="SVA48399.1"/>
    <property type="molecule type" value="Genomic_DNA"/>
</dbReference>
<dbReference type="GO" id="GO:0020037">
    <property type="term" value="F:heme binding"/>
    <property type="evidence" value="ECO:0007669"/>
    <property type="project" value="InterPro"/>
</dbReference>
<keyword evidence="3 7" id="KW-0812">Transmembrane</keyword>
<dbReference type="AlphaFoldDB" id="A0A381W777"/>
<feature type="domain" description="Cytochrome c assembly protein" evidence="8">
    <location>
        <begin position="11"/>
        <end position="163"/>
    </location>
</feature>
<evidence type="ECO:0000256" key="6">
    <source>
        <dbReference type="ARBA" id="ARBA00023136"/>
    </source>
</evidence>
<accession>A0A381W777</accession>
<dbReference type="GO" id="GO:0005886">
    <property type="term" value="C:plasma membrane"/>
    <property type="evidence" value="ECO:0007669"/>
    <property type="project" value="TreeGrafter"/>
</dbReference>
<sequence length="224" mass="25276">MRTALFTITAILMLSTIFMIFIWVPTEQNLGVSQRIFYFHVPLAWIGMVSIIVVGVASVAHLVSGNNKWDALAYSSAELGVIFATLILVTGAIWAKPVWGVWWSWDPKLTTTLILWFIYIGYLMVRAYSPSGSQGRRYASVVALIGAIDAPLIYLASIWWRTAHPDLNIGPLAESSLDSDMLLTFVVALIAFTLFYVYLLWERVRIRRVEDTLDEVYQYASVSN</sequence>
<reference evidence="9" key="1">
    <citation type="submission" date="2018-05" db="EMBL/GenBank/DDBJ databases">
        <authorList>
            <person name="Lanie J.A."/>
            <person name="Ng W.-L."/>
            <person name="Kazmierczak K.M."/>
            <person name="Andrzejewski T.M."/>
            <person name="Davidsen T.M."/>
            <person name="Wayne K.J."/>
            <person name="Tettelin H."/>
            <person name="Glass J.I."/>
            <person name="Rusch D."/>
            <person name="Podicherti R."/>
            <person name="Tsui H.-C.T."/>
            <person name="Winkler M.E."/>
        </authorList>
    </citation>
    <scope>NUCLEOTIDE SEQUENCE</scope>
</reference>
<evidence type="ECO:0000259" key="8">
    <source>
        <dbReference type="Pfam" id="PF01578"/>
    </source>
</evidence>
<feature type="transmembrane region" description="Helical" evidence="7">
    <location>
        <begin position="71"/>
        <end position="93"/>
    </location>
</feature>
<proteinExistence type="inferred from homology"/>
<dbReference type="PANTHER" id="PTHR30071:SF1">
    <property type="entry name" value="CYTOCHROME B_B6 PROTEIN-RELATED"/>
    <property type="match status" value="1"/>
</dbReference>
<dbReference type="GO" id="GO:0015232">
    <property type="term" value="F:heme transmembrane transporter activity"/>
    <property type="evidence" value="ECO:0007669"/>
    <property type="project" value="InterPro"/>
</dbReference>
<dbReference type="Pfam" id="PF01578">
    <property type="entry name" value="Cytochrom_C_asm"/>
    <property type="match status" value="1"/>
</dbReference>
<keyword evidence="4" id="KW-0201">Cytochrome c-type biogenesis</keyword>
<evidence type="ECO:0000256" key="1">
    <source>
        <dbReference type="ARBA" id="ARBA00004141"/>
    </source>
</evidence>
<dbReference type="PRINTS" id="PR01386">
    <property type="entry name" value="CCMCBIOGNSIS"/>
</dbReference>
<feature type="transmembrane region" description="Helical" evidence="7">
    <location>
        <begin position="181"/>
        <end position="201"/>
    </location>
</feature>
<keyword evidence="5 7" id="KW-1133">Transmembrane helix</keyword>
<evidence type="ECO:0000256" key="2">
    <source>
        <dbReference type="ARBA" id="ARBA00005840"/>
    </source>
</evidence>
<keyword evidence="6 7" id="KW-0472">Membrane</keyword>
<gene>
    <name evidence="9" type="ORF">METZ01_LOCUS101253</name>
</gene>